<accession>A0A1M5J272</accession>
<protein>
    <recommendedName>
        <fullName evidence="4">Zinc-ribbon domain-containing protein</fullName>
    </recommendedName>
</protein>
<keyword evidence="3" id="KW-1185">Reference proteome</keyword>
<keyword evidence="1" id="KW-0472">Membrane</keyword>
<name>A0A1M5J272_9ALTE</name>
<feature type="transmembrane region" description="Helical" evidence="1">
    <location>
        <begin position="55"/>
        <end position="72"/>
    </location>
</feature>
<gene>
    <name evidence="2" type="ORF">SAMN05216361_1911</name>
</gene>
<proteinExistence type="predicted"/>
<keyword evidence="1" id="KW-1133">Transmembrane helix</keyword>
<evidence type="ECO:0000313" key="3">
    <source>
        <dbReference type="Proteomes" id="UP000184520"/>
    </source>
</evidence>
<dbReference type="EMBL" id="FQWD01000003">
    <property type="protein sequence ID" value="SHG34674.1"/>
    <property type="molecule type" value="Genomic_DNA"/>
</dbReference>
<feature type="transmembrane region" description="Helical" evidence="1">
    <location>
        <begin position="78"/>
        <end position="96"/>
    </location>
</feature>
<dbReference type="Proteomes" id="UP000184520">
    <property type="component" value="Unassembled WGS sequence"/>
</dbReference>
<evidence type="ECO:0000256" key="1">
    <source>
        <dbReference type="SAM" id="Phobius"/>
    </source>
</evidence>
<dbReference type="STRING" id="634436.SAMN05216361_1911"/>
<dbReference type="RefSeq" id="WP_073321546.1">
    <property type="nucleotide sequence ID" value="NZ_FQWD01000003.1"/>
</dbReference>
<dbReference type="OrthoDB" id="8685152at2"/>
<keyword evidence="1" id="KW-0812">Transmembrane</keyword>
<organism evidence="2 3">
    <name type="scientific">Marisediminitalea aggregata</name>
    <dbReference type="NCBI Taxonomy" id="634436"/>
    <lineage>
        <taxon>Bacteria</taxon>
        <taxon>Pseudomonadati</taxon>
        <taxon>Pseudomonadota</taxon>
        <taxon>Gammaproteobacteria</taxon>
        <taxon>Alteromonadales</taxon>
        <taxon>Alteromonadaceae</taxon>
        <taxon>Marisediminitalea</taxon>
    </lineage>
</organism>
<dbReference type="AlphaFoldDB" id="A0A1M5J272"/>
<reference evidence="3" key="1">
    <citation type="submission" date="2016-11" db="EMBL/GenBank/DDBJ databases">
        <authorList>
            <person name="Varghese N."/>
            <person name="Submissions S."/>
        </authorList>
    </citation>
    <scope>NUCLEOTIDE SEQUENCE [LARGE SCALE GENOMIC DNA]</scope>
    <source>
        <strain evidence="3">CGMCC 1.8995</strain>
    </source>
</reference>
<sequence>MALIDCPACGKKMSDKAKSCSHCDFAYQDASIEDIERKHSMQRFKKMHSIQNQSMLAMLLFIGGFGFMYWGGASPGDMQHNMALTACVIGFLWYGINRVRIVLLKRSGK</sequence>
<evidence type="ECO:0000313" key="2">
    <source>
        <dbReference type="EMBL" id="SHG34674.1"/>
    </source>
</evidence>
<evidence type="ECO:0008006" key="4">
    <source>
        <dbReference type="Google" id="ProtNLM"/>
    </source>
</evidence>